<comment type="subcellular location">
    <subcellularLocation>
        <location evidence="1">Endomembrane system</location>
        <topology evidence="1">Multi-pass membrane protein</topology>
    </subcellularLocation>
</comment>
<evidence type="ECO:0000256" key="3">
    <source>
        <dbReference type="ARBA" id="ARBA00022989"/>
    </source>
</evidence>
<keyword evidence="7" id="KW-1185">Reference proteome</keyword>
<name>A0ABR3YVK3_9PEZI</name>
<keyword evidence="4" id="KW-0472">Membrane</keyword>
<evidence type="ECO:0000256" key="1">
    <source>
        <dbReference type="ARBA" id="ARBA00004127"/>
    </source>
</evidence>
<dbReference type="PANTHER" id="PTHR28293:SF1">
    <property type="entry name" value="NUCLEAR RIM PROTEIN 1"/>
    <property type="match status" value="1"/>
</dbReference>
<dbReference type="Pfam" id="PF10332">
    <property type="entry name" value="DUF2418"/>
    <property type="match status" value="1"/>
</dbReference>
<dbReference type="EMBL" id="JAWDJO010000142">
    <property type="protein sequence ID" value="KAL1891922.1"/>
    <property type="molecule type" value="Genomic_DNA"/>
</dbReference>
<reference evidence="6 7" key="1">
    <citation type="journal article" date="2024" name="IMA Fungus">
        <title>IMA Genome - F19 : A genome assembly and annotation guide to empower mycologists, including annotated draft genome sequences of Ceratocystis pirilliformis, Diaporthe australafricana, Fusarium ophioides, Paecilomyces lecythidis, and Sporothrix stenoceras.</title>
        <authorList>
            <person name="Aylward J."/>
            <person name="Wilson A.M."/>
            <person name="Visagie C.M."/>
            <person name="Spraker J."/>
            <person name="Barnes I."/>
            <person name="Buitendag C."/>
            <person name="Ceriani C."/>
            <person name="Del Mar Angel L."/>
            <person name="du Plessis D."/>
            <person name="Fuchs T."/>
            <person name="Gasser K."/>
            <person name="Kramer D."/>
            <person name="Li W."/>
            <person name="Munsamy K."/>
            <person name="Piso A."/>
            <person name="Price J.L."/>
            <person name="Sonnekus B."/>
            <person name="Thomas C."/>
            <person name="van der Nest A."/>
            <person name="van Dijk A."/>
            <person name="van Heerden A."/>
            <person name="van Vuuren N."/>
            <person name="Yilmaz N."/>
            <person name="Duong T.A."/>
            <person name="van der Merwe N.A."/>
            <person name="Wingfield M.J."/>
            <person name="Wingfield B.D."/>
        </authorList>
    </citation>
    <scope>NUCLEOTIDE SEQUENCE [LARGE SCALE GENOMIC DNA]</scope>
    <source>
        <strain evidence="6 7">CMW 12675</strain>
    </source>
</reference>
<dbReference type="Proteomes" id="UP001583280">
    <property type="component" value="Unassembled WGS sequence"/>
</dbReference>
<evidence type="ECO:0000313" key="7">
    <source>
        <dbReference type="Proteomes" id="UP001583280"/>
    </source>
</evidence>
<sequence>MAPPPRRIVRKKPLSERLSAILNPMDFLLWLSEEMETREYDPETLGLKLGLAMHVVFLLGRSNSASEHVDDLFGDGGSSSSMAYLSRALVWTLVLGCLVNAYYTTTRVRLYRLFQHNIDAAPDTKSAKRVNVQSTPSAASPIRLFRHALRPESAEDRSHPDKTRDVWELAVWDPLPLCLRIACIFSPAHALVYLTFLPISRDDPQPSITVLNCLVLQTVLSLQLLLVQSCFAQQAKDTALVNREVMNEYNTKFVHPRLHPTVRDAATQANITETGNNTLRIEMSSAVGTPTTLLHRGFQIHPNTNYSKAYNPEGYNNTSFGHSNSPQAYTPTPASRPIQSIESPTLATALRGSLRKSMPAMMVSHGTSTGANVLKSRTSVGTMSGSASESYNFGGNMGVHTHTNSPLKKATSMGDMSHSPQNSREMAALEQQQQQQRGRLYAGTNPFAESRGKPYSSKPAHSASQLGRDAVSRSQRQY</sequence>
<feature type="region of interest" description="Disordered" evidence="5">
    <location>
        <begin position="318"/>
        <end position="338"/>
    </location>
</feature>
<dbReference type="PANTHER" id="PTHR28293">
    <property type="entry name" value="NUCLEAR RIM PROTEIN 1"/>
    <property type="match status" value="1"/>
</dbReference>
<comment type="caution">
    <text evidence="6">The sequence shown here is derived from an EMBL/GenBank/DDBJ whole genome shotgun (WGS) entry which is preliminary data.</text>
</comment>
<dbReference type="InterPro" id="IPR018819">
    <property type="entry name" value="Nur1/Mug154"/>
</dbReference>
<evidence type="ECO:0000256" key="4">
    <source>
        <dbReference type="ARBA" id="ARBA00023136"/>
    </source>
</evidence>
<evidence type="ECO:0000256" key="2">
    <source>
        <dbReference type="ARBA" id="ARBA00022692"/>
    </source>
</evidence>
<evidence type="ECO:0000313" key="6">
    <source>
        <dbReference type="EMBL" id="KAL1891922.1"/>
    </source>
</evidence>
<proteinExistence type="predicted"/>
<evidence type="ECO:0000256" key="5">
    <source>
        <dbReference type="SAM" id="MobiDB-lite"/>
    </source>
</evidence>
<gene>
    <name evidence="6" type="ORF">Cpir12675_004753</name>
</gene>
<evidence type="ECO:0008006" key="8">
    <source>
        <dbReference type="Google" id="ProtNLM"/>
    </source>
</evidence>
<accession>A0ABR3YVK3</accession>
<organism evidence="6 7">
    <name type="scientific">Ceratocystis pirilliformis</name>
    <dbReference type="NCBI Taxonomy" id="259994"/>
    <lineage>
        <taxon>Eukaryota</taxon>
        <taxon>Fungi</taxon>
        <taxon>Dikarya</taxon>
        <taxon>Ascomycota</taxon>
        <taxon>Pezizomycotina</taxon>
        <taxon>Sordariomycetes</taxon>
        <taxon>Hypocreomycetidae</taxon>
        <taxon>Microascales</taxon>
        <taxon>Ceratocystidaceae</taxon>
        <taxon>Ceratocystis</taxon>
    </lineage>
</organism>
<feature type="region of interest" description="Disordered" evidence="5">
    <location>
        <begin position="401"/>
        <end position="478"/>
    </location>
</feature>
<protein>
    <recommendedName>
        <fullName evidence="8">Meiotically up-regulated gene 154 protein</fullName>
    </recommendedName>
</protein>
<keyword evidence="3" id="KW-1133">Transmembrane helix</keyword>
<keyword evidence="2" id="KW-0812">Transmembrane</keyword>